<dbReference type="InterPro" id="IPR010920">
    <property type="entry name" value="LSM_dom_sf"/>
</dbReference>
<dbReference type="SUPFAM" id="SSF82861">
    <property type="entry name" value="Mechanosensitive channel protein MscS (YggB), transmembrane region"/>
    <property type="match status" value="1"/>
</dbReference>
<dbReference type="InterPro" id="IPR049278">
    <property type="entry name" value="MS_channel_C"/>
</dbReference>
<keyword evidence="4 7" id="KW-0812">Transmembrane</keyword>
<dbReference type="Pfam" id="PF21088">
    <property type="entry name" value="MS_channel_1st"/>
    <property type="match status" value="1"/>
</dbReference>
<dbReference type="Pfam" id="PF21082">
    <property type="entry name" value="MS_channel_3rd"/>
    <property type="match status" value="1"/>
</dbReference>
<keyword evidence="3" id="KW-1003">Cell membrane</keyword>
<dbReference type="GO" id="GO:0005886">
    <property type="term" value="C:plasma membrane"/>
    <property type="evidence" value="ECO:0007669"/>
    <property type="project" value="UniProtKB-SubCell"/>
</dbReference>
<dbReference type="PATRIC" id="fig|1121318.3.peg.2610"/>
<dbReference type="EMBL" id="LHUR01000030">
    <property type="protein sequence ID" value="KOA19025.1"/>
    <property type="molecule type" value="Genomic_DNA"/>
</dbReference>
<protein>
    <submittedName>
        <fullName evidence="11">Low conductance mechanosensitive channel YnaI</fullName>
    </submittedName>
</protein>
<feature type="transmembrane region" description="Helical" evidence="7">
    <location>
        <begin position="106"/>
        <end position="128"/>
    </location>
</feature>
<comment type="similarity">
    <text evidence="2">Belongs to the MscS (TC 1.A.23) family.</text>
</comment>
<feature type="transmembrane region" description="Helical" evidence="7">
    <location>
        <begin position="81"/>
        <end position="100"/>
    </location>
</feature>
<evidence type="ECO:0000259" key="10">
    <source>
        <dbReference type="Pfam" id="PF21088"/>
    </source>
</evidence>
<dbReference type="InterPro" id="IPR011066">
    <property type="entry name" value="MscS_channel_C_sf"/>
</dbReference>
<organism evidence="11 12">
    <name type="scientific">Clostridium homopropionicum DSM 5847</name>
    <dbReference type="NCBI Taxonomy" id="1121318"/>
    <lineage>
        <taxon>Bacteria</taxon>
        <taxon>Bacillati</taxon>
        <taxon>Bacillota</taxon>
        <taxon>Clostridia</taxon>
        <taxon>Eubacteriales</taxon>
        <taxon>Clostridiaceae</taxon>
        <taxon>Clostridium</taxon>
    </lineage>
</organism>
<evidence type="ECO:0000259" key="9">
    <source>
        <dbReference type="Pfam" id="PF21082"/>
    </source>
</evidence>
<dbReference type="PANTHER" id="PTHR43634:SF2">
    <property type="entry name" value="LOW CONDUCTANCE MECHANOSENSITIVE CHANNEL YNAI"/>
    <property type="match status" value="1"/>
</dbReference>
<dbReference type="AlphaFoldDB" id="A0A0L6Z7S9"/>
<evidence type="ECO:0000256" key="6">
    <source>
        <dbReference type="ARBA" id="ARBA00023136"/>
    </source>
</evidence>
<evidence type="ECO:0000313" key="12">
    <source>
        <dbReference type="Proteomes" id="UP000037043"/>
    </source>
</evidence>
<evidence type="ECO:0000256" key="3">
    <source>
        <dbReference type="ARBA" id="ARBA00022475"/>
    </source>
</evidence>
<dbReference type="InterPro" id="IPR006685">
    <property type="entry name" value="MscS_channel_2nd"/>
</dbReference>
<dbReference type="Pfam" id="PF00924">
    <property type="entry name" value="MS_channel_2nd"/>
    <property type="match status" value="1"/>
</dbReference>
<dbReference type="Gene3D" id="1.10.287.1260">
    <property type="match status" value="1"/>
</dbReference>
<evidence type="ECO:0000259" key="8">
    <source>
        <dbReference type="Pfam" id="PF00924"/>
    </source>
</evidence>
<evidence type="ECO:0000313" key="11">
    <source>
        <dbReference type="EMBL" id="KOA19025.1"/>
    </source>
</evidence>
<dbReference type="STRING" id="36844.SAMN04488501_1344"/>
<gene>
    <name evidence="11" type="primary">ynaI</name>
    <name evidence="11" type="ORF">CLHOM_25980</name>
</gene>
<accession>A0A0L6Z7S9</accession>
<keyword evidence="12" id="KW-1185">Reference proteome</keyword>
<comment type="subcellular location">
    <subcellularLocation>
        <location evidence="1">Cell membrane</location>
        <topology evidence="1">Multi-pass membrane protein</topology>
    </subcellularLocation>
</comment>
<sequence length="380" mass="42980">MDGVQEVFQNTVDKFSLLSNRLNENTLKYIGFGVGIFLIFMVIRKIFTRYILKILIKISSKTKTQLNTKIIEAFQEPIRSVFIVIGFYLAILFFGKGFYYDFSQSILIKHMINSVLIILAAWGCLNLTEEHSLLYEELSDKFNFKLDKIVFPFLSKILKITIVALAISVVLDEWGYNVNGFIAGLGIGGLAFAFAAKDALSNVFGGLIIILDKPFSIGDYIKTSNVEGIVEDINFRSTKIRATDKGLVTEPNSTLANSTIINWTKRDTRRLNFNIGVTYGTSKEQLRNCINKIKEMLMEDENIAKEGILVNFDKFGVSSLDIVINCFTNTADWDKYLQIKEEVNFKIMDILEKEHVSMAFPSSSIYFETPLANINKGGND</sequence>
<name>A0A0L6Z7S9_9CLOT</name>
<dbReference type="Gene3D" id="2.30.30.60">
    <property type="match status" value="1"/>
</dbReference>
<dbReference type="PANTHER" id="PTHR43634">
    <property type="entry name" value="OW CONDUCTANCE MECHANOSENSITIVE CHANNEL"/>
    <property type="match status" value="1"/>
</dbReference>
<dbReference type="InterPro" id="IPR045042">
    <property type="entry name" value="YnaI-like"/>
</dbReference>
<dbReference type="SUPFAM" id="SSF50182">
    <property type="entry name" value="Sm-like ribonucleoproteins"/>
    <property type="match status" value="1"/>
</dbReference>
<dbReference type="Proteomes" id="UP000037043">
    <property type="component" value="Unassembled WGS sequence"/>
</dbReference>
<feature type="domain" description="Mechanosensitive ion channel MscS" evidence="8">
    <location>
        <begin position="198"/>
        <end position="265"/>
    </location>
</feature>
<dbReference type="InterPro" id="IPR011014">
    <property type="entry name" value="MscS_channel_TM-2"/>
</dbReference>
<dbReference type="InterPro" id="IPR049142">
    <property type="entry name" value="MS_channel_1st"/>
</dbReference>
<reference evidence="12" key="1">
    <citation type="submission" date="2015-08" db="EMBL/GenBank/DDBJ databases">
        <title>Genome sequence of the strict anaerobe Clostridium homopropionicum LuHBu1 (DSM 5847T).</title>
        <authorList>
            <person name="Poehlein A."/>
            <person name="Beck M."/>
            <person name="Schiel-Bengelsdorf B."/>
            <person name="Bengelsdorf F.R."/>
            <person name="Daniel R."/>
            <person name="Duerre P."/>
        </authorList>
    </citation>
    <scope>NUCLEOTIDE SEQUENCE [LARGE SCALE GENOMIC DNA]</scope>
    <source>
        <strain evidence="12">DSM 5847</strain>
    </source>
</reference>
<feature type="transmembrane region" description="Helical" evidence="7">
    <location>
        <begin position="149"/>
        <end position="170"/>
    </location>
</feature>
<dbReference type="GO" id="GO:0055085">
    <property type="term" value="P:transmembrane transport"/>
    <property type="evidence" value="ECO:0007669"/>
    <property type="project" value="InterPro"/>
</dbReference>
<evidence type="ECO:0000256" key="7">
    <source>
        <dbReference type="SAM" id="Phobius"/>
    </source>
</evidence>
<evidence type="ECO:0000256" key="5">
    <source>
        <dbReference type="ARBA" id="ARBA00022989"/>
    </source>
</evidence>
<keyword evidence="5 7" id="KW-1133">Transmembrane helix</keyword>
<comment type="caution">
    <text evidence="11">The sequence shown here is derived from an EMBL/GenBank/DDBJ whole genome shotgun (WGS) entry which is preliminary data.</text>
</comment>
<evidence type="ECO:0000256" key="1">
    <source>
        <dbReference type="ARBA" id="ARBA00004651"/>
    </source>
</evidence>
<feature type="transmembrane region" description="Helical" evidence="7">
    <location>
        <begin position="176"/>
        <end position="196"/>
    </location>
</feature>
<evidence type="ECO:0000256" key="2">
    <source>
        <dbReference type="ARBA" id="ARBA00008017"/>
    </source>
</evidence>
<dbReference type="Gene3D" id="3.30.70.100">
    <property type="match status" value="1"/>
</dbReference>
<feature type="transmembrane region" description="Helical" evidence="7">
    <location>
        <begin position="29"/>
        <end position="47"/>
    </location>
</feature>
<feature type="domain" description="Mechanosensitive ion channel transmembrane helices 2/3" evidence="10">
    <location>
        <begin position="156"/>
        <end position="197"/>
    </location>
</feature>
<dbReference type="InterPro" id="IPR023408">
    <property type="entry name" value="MscS_beta-dom_sf"/>
</dbReference>
<evidence type="ECO:0000256" key="4">
    <source>
        <dbReference type="ARBA" id="ARBA00022692"/>
    </source>
</evidence>
<dbReference type="SUPFAM" id="SSF82689">
    <property type="entry name" value="Mechanosensitive channel protein MscS (YggB), C-terminal domain"/>
    <property type="match status" value="1"/>
</dbReference>
<keyword evidence="6 7" id="KW-0472">Membrane</keyword>
<dbReference type="RefSeq" id="WP_052222090.1">
    <property type="nucleotide sequence ID" value="NZ_LHUR01000030.1"/>
</dbReference>
<proteinExistence type="inferred from homology"/>
<feature type="domain" description="Mechanosensitive ion channel MscS C-terminal" evidence="9">
    <location>
        <begin position="272"/>
        <end position="358"/>
    </location>
</feature>